<organism evidence="2 3">
    <name type="scientific">Leucocoprinus leucothites</name>
    <dbReference type="NCBI Taxonomy" id="201217"/>
    <lineage>
        <taxon>Eukaryota</taxon>
        <taxon>Fungi</taxon>
        <taxon>Dikarya</taxon>
        <taxon>Basidiomycota</taxon>
        <taxon>Agaricomycotina</taxon>
        <taxon>Agaricomycetes</taxon>
        <taxon>Agaricomycetidae</taxon>
        <taxon>Agaricales</taxon>
        <taxon>Agaricineae</taxon>
        <taxon>Agaricaceae</taxon>
        <taxon>Leucocoprinus</taxon>
    </lineage>
</organism>
<feature type="compositionally biased region" description="Basic and acidic residues" evidence="1">
    <location>
        <begin position="297"/>
        <end position="316"/>
    </location>
</feature>
<dbReference type="EMBL" id="JAACJO010000005">
    <property type="protein sequence ID" value="KAF5358227.1"/>
    <property type="molecule type" value="Genomic_DNA"/>
</dbReference>
<feature type="compositionally biased region" description="Polar residues" evidence="1">
    <location>
        <begin position="108"/>
        <end position="122"/>
    </location>
</feature>
<evidence type="ECO:0000313" key="2">
    <source>
        <dbReference type="EMBL" id="KAF5358227.1"/>
    </source>
</evidence>
<dbReference type="AlphaFoldDB" id="A0A8H5G4J1"/>
<feature type="compositionally biased region" description="Polar residues" evidence="1">
    <location>
        <begin position="317"/>
        <end position="328"/>
    </location>
</feature>
<feature type="region of interest" description="Disordered" evidence="1">
    <location>
        <begin position="1"/>
        <end position="161"/>
    </location>
</feature>
<comment type="caution">
    <text evidence="2">The sequence shown here is derived from an EMBL/GenBank/DDBJ whole genome shotgun (WGS) entry which is preliminary data.</text>
</comment>
<keyword evidence="3" id="KW-1185">Reference proteome</keyword>
<feature type="compositionally biased region" description="Basic and acidic residues" evidence="1">
    <location>
        <begin position="84"/>
        <end position="100"/>
    </location>
</feature>
<dbReference type="Proteomes" id="UP000559027">
    <property type="component" value="Unassembled WGS sequence"/>
</dbReference>
<proteinExistence type="predicted"/>
<evidence type="ECO:0000256" key="1">
    <source>
        <dbReference type="SAM" id="MobiDB-lite"/>
    </source>
</evidence>
<gene>
    <name evidence="2" type="ORF">D9756_001608</name>
</gene>
<evidence type="ECO:0000313" key="3">
    <source>
        <dbReference type="Proteomes" id="UP000559027"/>
    </source>
</evidence>
<dbReference type="OrthoDB" id="2683368at2759"/>
<feature type="region of interest" description="Disordered" evidence="1">
    <location>
        <begin position="297"/>
        <end position="343"/>
    </location>
</feature>
<sequence length="343" mass="37393">MLPAPVSSRPVGLPTNPRPQRAPNSTRNSPYTPPSDFPSVSTARTRPAHPTSGPSPLHARSRSQPPRTRSSPKHDRSTSTITRAYEESDLRSSASRDRGQARTRSPLPVSSTDRTGPGPSQDSQRRRPSPALLSPEGRTPSETPYVRPTTRKATIDESSGDGYAIWNAVSNVASALTISVSKAWSANIATFSGEETPPGQESRLTRAMKAYHIAQARSPSDLPDWLFDDRERRAVIVSPEPDEIRENGTQVSRPPQNNTKQDFAIGERLISTSVISESTSAQSQLRGADRLKAMREAKRRIGERGTSEFSGSDERQANLSLNAPQPATRQPRIGLPSGPRRGR</sequence>
<protein>
    <submittedName>
        <fullName evidence="2">Uncharacterized protein</fullName>
    </submittedName>
</protein>
<reference evidence="2 3" key="1">
    <citation type="journal article" date="2020" name="ISME J.">
        <title>Uncovering the hidden diversity of litter-decomposition mechanisms in mushroom-forming fungi.</title>
        <authorList>
            <person name="Floudas D."/>
            <person name="Bentzer J."/>
            <person name="Ahren D."/>
            <person name="Johansson T."/>
            <person name="Persson P."/>
            <person name="Tunlid A."/>
        </authorList>
    </citation>
    <scope>NUCLEOTIDE SEQUENCE [LARGE SCALE GENOMIC DNA]</scope>
    <source>
        <strain evidence="2 3">CBS 146.42</strain>
    </source>
</reference>
<name>A0A8H5G4J1_9AGAR</name>
<accession>A0A8H5G4J1</accession>